<accession>A0A9P0XAE5</accession>
<dbReference type="Proteomes" id="UP001152562">
    <property type="component" value="Unassembled WGS sequence"/>
</dbReference>
<organism evidence="1 2">
    <name type="scientific">Pieris brassicae</name>
    <name type="common">White butterfly</name>
    <name type="synonym">Large white butterfly</name>
    <dbReference type="NCBI Taxonomy" id="7116"/>
    <lineage>
        <taxon>Eukaryota</taxon>
        <taxon>Metazoa</taxon>
        <taxon>Ecdysozoa</taxon>
        <taxon>Arthropoda</taxon>
        <taxon>Hexapoda</taxon>
        <taxon>Insecta</taxon>
        <taxon>Pterygota</taxon>
        <taxon>Neoptera</taxon>
        <taxon>Endopterygota</taxon>
        <taxon>Lepidoptera</taxon>
        <taxon>Glossata</taxon>
        <taxon>Ditrysia</taxon>
        <taxon>Papilionoidea</taxon>
        <taxon>Pieridae</taxon>
        <taxon>Pierinae</taxon>
        <taxon>Pieris</taxon>
    </lineage>
</organism>
<gene>
    <name evidence="1" type="ORF">PIBRA_LOCUS5680</name>
</gene>
<name>A0A9P0XAE5_PIEBR</name>
<reference evidence="1" key="1">
    <citation type="submission" date="2022-05" db="EMBL/GenBank/DDBJ databases">
        <authorList>
            <person name="Okamura Y."/>
        </authorList>
    </citation>
    <scope>NUCLEOTIDE SEQUENCE</scope>
</reference>
<comment type="caution">
    <text evidence="1">The sequence shown here is derived from an EMBL/GenBank/DDBJ whole genome shotgun (WGS) entry which is preliminary data.</text>
</comment>
<evidence type="ECO:0000313" key="2">
    <source>
        <dbReference type="Proteomes" id="UP001152562"/>
    </source>
</evidence>
<dbReference type="EMBL" id="CALOZG010000005">
    <property type="protein sequence ID" value="CAH4028885.1"/>
    <property type="molecule type" value="Genomic_DNA"/>
</dbReference>
<keyword evidence="2" id="KW-1185">Reference proteome</keyword>
<proteinExistence type="predicted"/>
<evidence type="ECO:0000313" key="1">
    <source>
        <dbReference type="EMBL" id="CAH4028885.1"/>
    </source>
</evidence>
<dbReference type="AlphaFoldDB" id="A0A9P0XAE5"/>
<sequence>MHKRRSRTSGNLWISRLPTAVRTVLTVSHDQNLENLARIADKIMENIAVGEVAAKWRHCEKKYKNIDAVFFGGAAVAVDSAGIVLPGDRDPETR</sequence>
<protein>
    <submittedName>
        <fullName evidence="1">Uncharacterized protein</fullName>
    </submittedName>
</protein>